<feature type="binding site" evidence="9">
    <location>
        <position position="30"/>
    </location>
    <ligand>
        <name>NADPH</name>
        <dbReference type="ChEBI" id="CHEBI:57783"/>
    </ligand>
</feature>
<feature type="binding site" evidence="9">
    <location>
        <position position="152"/>
    </location>
    <ligand>
        <name>NADPH</name>
        <dbReference type="ChEBI" id="CHEBI:57783"/>
    </ligand>
</feature>
<evidence type="ECO:0000256" key="6">
    <source>
        <dbReference type="ARBA" id="ARBA00023211"/>
    </source>
</evidence>
<dbReference type="Pfam" id="PF02670">
    <property type="entry name" value="DXP_reductoisom"/>
    <property type="match status" value="1"/>
</dbReference>
<accession>A0ABV4CMC7</accession>
<feature type="domain" description="DXP reductoisomerase C-terminal" evidence="12">
    <location>
        <begin position="288"/>
        <end position="405"/>
    </location>
</feature>
<dbReference type="EMBL" id="JBGEHV010000029">
    <property type="protein sequence ID" value="MEY8040961.1"/>
    <property type="molecule type" value="Genomic_DNA"/>
</dbReference>
<comment type="function">
    <text evidence="9">Catalyzes the NADPH-dependent rearrangement and reduction of 1-deoxy-D-xylulose-5-phosphate (DXP) to 2-C-methyl-D-erythritol 4-phosphate (MEP).</text>
</comment>
<feature type="binding site" evidence="9">
    <location>
        <position position="231"/>
    </location>
    <ligand>
        <name>NADPH</name>
        <dbReference type="ChEBI" id="CHEBI:57783"/>
    </ligand>
</feature>
<evidence type="ECO:0000259" key="12">
    <source>
        <dbReference type="Pfam" id="PF13288"/>
    </source>
</evidence>
<feature type="binding site" evidence="9">
    <location>
        <position position="28"/>
    </location>
    <ligand>
        <name>NADPH</name>
        <dbReference type="ChEBI" id="CHEBI:57783"/>
    </ligand>
</feature>
<dbReference type="InterPro" id="IPR013644">
    <property type="entry name" value="DXP_reductoisomerase_C"/>
</dbReference>
<feature type="binding site" evidence="9">
    <location>
        <position position="53"/>
    </location>
    <ligand>
        <name>NADPH</name>
        <dbReference type="ChEBI" id="CHEBI:57783"/>
    </ligand>
</feature>
<keyword evidence="4 9" id="KW-0521">NADP</keyword>
<dbReference type="InterPro" id="IPR036291">
    <property type="entry name" value="NAD(P)-bd_dom_sf"/>
</dbReference>
<comment type="catalytic activity">
    <reaction evidence="8">
        <text>2-C-methyl-D-erythritol 4-phosphate + NADP(+) = 1-deoxy-D-xylulose 5-phosphate + NADPH + H(+)</text>
        <dbReference type="Rhea" id="RHEA:13717"/>
        <dbReference type="ChEBI" id="CHEBI:15378"/>
        <dbReference type="ChEBI" id="CHEBI:57783"/>
        <dbReference type="ChEBI" id="CHEBI:57792"/>
        <dbReference type="ChEBI" id="CHEBI:58262"/>
        <dbReference type="ChEBI" id="CHEBI:58349"/>
        <dbReference type="EC" id="1.1.1.267"/>
    </reaction>
    <physiologicalReaction direction="right-to-left" evidence="8">
        <dbReference type="Rhea" id="RHEA:13719"/>
    </physiologicalReaction>
</comment>
<evidence type="ECO:0000256" key="1">
    <source>
        <dbReference type="ARBA" id="ARBA00005094"/>
    </source>
</evidence>
<dbReference type="SUPFAM" id="SSF51735">
    <property type="entry name" value="NAD(P)-binding Rossmann-fold domains"/>
    <property type="match status" value="1"/>
</dbReference>
<feature type="binding site" evidence="9">
    <location>
        <position position="27"/>
    </location>
    <ligand>
        <name>NADPH</name>
        <dbReference type="ChEBI" id="CHEBI:57783"/>
    </ligand>
</feature>
<dbReference type="Proteomes" id="UP001564626">
    <property type="component" value="Unassembled WGS sequence"/>
</dbReference>
<feature type="domain" description="1-deoxy-D-xylulose 5-phosphate reductoisomerase N-terminal" evidence="10">
    <location>
        <begin position="21"/>
        <end position="160"/>
    </location>
</feature>
<comment type="similarity">
    <text evidence="2 9">Belongs to the DXR family.</text>
</comment>
<dbReference type="SUPFAM" id="SSF69055">
    <property type="entry name" value="1-deoxy-D-xylulose-5-phosphate reductoisomerase, C-terminal domain"/>
    <property type="match status" value="1"/>
</dbReference>
<keyword evidence="5 9" id="KW-0560">Oxidoreductase</keyword>
<evidence type="ECO:0000259" key="10">
    <source>
        <dbReference type="Pfam" id="PF02670"/>
    </source>
</evidence>
<keyword evidence="7 9" id="KW-0414">Isoprene biosynthesis</keyword>
<dbReference type="InterPro" id="IPR013512">
    <property type="entry name" value="DXP_reductoisomerase_N"/>
</dbReference>
<evidence type="ECO:0000256" key="3">
    <source>
        <dbReference type="ARBA" id="ARBA00022723"/>
    </source>
</evidence>
<dbReference type="PANTHER" id="PTHR30525">
    <property type="entry name" value="1-DEOXY-D-XYLULOSE 5-PHOSPHATE REDUCTOISOMERASE"/>
    <property type="match status" value="1"/>
</dbReference>
<dbReference type="Gene3D" id="1.10.1740.10">
    <property type="match status" value="1"/>
</dbReference>
<feature type="binding site" evidence="9">
    <location>
        <position position="243"/>
    </location>
    <ligand>
        <name>1-deoxy-D-xylulose 5-phosphate</name>
        <dbReference type="ChEBI" id="CHEBI:57792"/>
    </ligand>
</feature>
<feature type="binding site" evidence="9">
    <location>
        <position position="238"/>
    </location>
    <ligand>
        <name>1-deoxy-D-xylulose 5-phosphate</name>
        <dbReference type="ChEBI" id="CHEBI:57792"/>
    </ligand>
</feature>
<evidence type="ECO:0000256" key="9">
    <source>
        <dbReference type="HAMAP-Rule" id="MF_00183"/>
    </source>
</evidence>
<feature type="binding site" evidence="9">
    <location>
        <position position="178"/>
    </location>
    <ligand>
        <name>Mn(2+)</name>
        <dbReference type="ChEBI" id="CHEBI:29035"/>
    </ligand>
</feature>
<organism evidence="13 14">
    <name type="scientific">Saccharopolyspora cebuensis</name>
    <dbReference type="NCBI Taxonomy" id="418759"/>
    <lineage>
        <taxon>Bacteria</taxon>
        <taxon>Bacillati</taxon>
        <taxon>Actinomycetota</taxon>
        <taxon>Actinomycetes</taxon>
        <taxon>Pseudonocardiales</taxon>
        <taxon>Pseudonocardiaceae</taxon>
        <taxon>Saccharopolyspora</taxon>
    </lineage>
</organism>
<dbReference type="InterPro" id="IPR003821">
    <property type="entry name" value="DXP_reductoisomerase"/>
</dbReference>
<sequence length="417" mass="43726">MRAETPNHTDTANRTGTSRTVLVLGSTGSIGTQALDVIRRNPDRFRVAGLAAGGSDPRALAAQALEFEVEAVAVAKPTALEDVQLALYAEAQRRGYASGEWRVPRLLTGPDAVTDLVESTPADVVLNGVDGSRGLGPTLAALASGAQLALANKESLIAGGPLVLERAAPGQIVPVDSEHSALAQCLFGGRADEVDRLVLTASGGPFRGRTKADLGEVTVQQALAHPTWSMGSVVTINSATLVNKGLELIEAQLLFGVDYDRIDVVVHPQSIVHSMVTFTDGSTLAQASPPSMMIPISLALDWPNRVPGAAPALDFRDAQSWTFEPVDDAAFPAVELARYAGRTGGCVPAIYNAANEEALAAFVDGRTGFLGIVHTVGEVLAEADRWKDGPADLAEVFAAEDWARTRARELVATGRAK</sequence>
<feature type="binding site" evidence="9">
    <location>
        <position position="177"/>
    </location>
    <ligand>
        <name>1-deoxy-D-xylulose 5-phosphate</name>
        <dbReference type="ChEBI" id="CHEBI:57792"/>
    </ligand>
</feature>
<evidence type="ECO:0000313" key="13">
    <source>
        <dbReference type="EMBL" id="MEY8040961.1"/>
    </source>
</evidence>
<feature type="domain" description="1-deoxy-D-xylulose 5-phosphate reductoisomerase C-terminal" evidence="11">
    <location>
        <begin position="172"/>
        <end position="255"/>
    </location>
</feature>
<reference evidence="13 14" key="1">
    <citation type="submission" date="2024-08" db="EMBL/GenBank/DDBJ databases">
        <title>Genome mining of Saccharopolyspora cebuensis PGLac3 from Nigerian medicinal plant.</title>
        <authorList>
            <person name="Ezeobiora C.E."/>
            <person name="Igbokwe N.H."/>
            <person name="Amin D.H."/>
            <person name="Mendie U.E."/>
        </authorList>
    </citation>
    <scope>NUCLEOTIDE SEQUENCE [LARGE SCALE GENOMIC DNA]</scope>
    <source>
        <strain evidence="13 14">PGLac3</strain>
    </source>
</reference>
<dbReference type="Gene3D" id="3.40.50.720">
    <property type="entry name" value="NAD(P)-binding Rossmann-like Domain"/>
    <property type="match status" value="1"/>
</dbReference>
<dbReference type="PANTHER" id="PTHR30525:SF0">
    <property type="entry name" value="1-DEOXY-D-XYLULOSE 5-PHOSPHATE REDUCTOISOMERASE, CHLOROPLASTIC"/>
    <property type="match status" value="1"/>
</dbReference>
<feature type="binding site" evidence="9">
    <location>
        <position position="176"/>
    </location>
    <ligand>
        <name>Mn(2+)</name>
        <dbReference type="ChEBI" id="CHEBI:29035"/>
    </ligand>
</feature>
<feature type="binding site" evidence="9">
    <location>
        <position position="29"/>
    </location>
    <ligand>
        <name>NADPH</name>
        <dbReference type="ChEBI" id="CHEBI:57783"/>
    </ligand>
</feature>
<feature type="binding site" evidence="9">
    <location>
        <position position="247"/>
    </location>
    <ligand>
        <name>1-deoxy-D-xylulose 5-phosphate</name>
        <dbReference type="ChEBI" id="CHEBI:57792"/>
    </ligand>
</feature>
<evidence type="ECO:0000256" key="8">
    <source>
        <dbReference type="ARBA" id="ARBA00048543"/>
    </source>
</evidence>
<keyword evidence="9" id="KW-0460">Magnesium</keyword>
<evidence type="ECO:0000256" key="5">
    <source>
        <dbReference type="ARBA" id="ARBA00023002"/>
    </source>
</evidence>
<proteinExistence type="inferred from homology"/>
<dbReference type="HAMAP" id="MF_00183">
    <property type="entry name" value="DXP_reductoisom"/>
    <property type="match status" value="1"/>
</dbReference>
<keyword evidence="3 9" id="KW-0479">Metal-binding</keyword>
<keyword evidence="14" id="KW-1185">Reference proteome</keyword>
<dbReference type="PIRSF" id="PIRSF006205">
    <property type="entry name" value="Dxp_reductismrs"/>
    <property type="match status" value="1"/>
</dbReference>
<comment type="caution">
    <text evidence="9">Lacks conserved residue(s) required for the propagation of feature annotation.</text>
</comment>
<feature type="binding site" evidence="9">
    <location>
        <position position="202"/>
    </location>
    <ligand>
        <name>1-deoxy-D-xylulose 5-phosphate</name>
        <dbReference type="ChEBI" id="CHEBI:57792"/>
    </ligand>
</feature>
<dbReference type="Pfam" id="PF13288">
    <property type="entry name" value="DXPR_C"/>
    <property type="match status" value="1"/>
</dbReference>
<comment type="caution">
    <text evidence="13">The sequence shown here is derived from an EMBL/GenBank/DDBJ whole genome shotgun (WGS) entry which is preliminary data.</text>
</comment>
<evidence type="ECO:0000256" key="7">
    <source>
        <dbReference type="ARBA" id="ARBA00023229"/>
    </source>
</evidence>
<feature type="binding site" evidence="9">
    <location>
        <position position="178"/>
    </location>
    <ligand>
        <name>1-deoxy-D-xylulose 5-phosphate</name>
        <dbReference type="ChEBI" id="CHEBI:57792"/>
    </ligand>
</feature>
<evidence type="ECO:0000256" key="2">
    <source>
        <dbReference type="ARBA" id="ARBA00006825"/>
    </source>
</evidence>
<feature type="binding site" evidence="9">
    <location>
        <position position="247"/>
    </location>
    <ligand>
        <name>Mn(2+)</name>
        <dbReference type="ChEBI" id="CHEBI:29035"/>
    </ligand>
</feature>
<keyword evidence="6 9" id="KW-0464">Manganese</keyword>
<evidence type="ECO:0000313" key="14">
    <source>
        <dbReference type="Proteomes" id="UP001564626"/>
    </source>
</evidence>
<dbReference type="Pfam" id="PF08436">
    <property type="entry name" value="DXP_redisom_C"/>
    <property type="match status" value="1"/>
</dbReference>
<dbReference type="SUPFAM" id="SSF55347">
    <property type="entry name" value="Glyceraldehyde-3-phosphate dehydrogenase-like, C-terminal domain"/>
    <property type="match status" value="1"/>
</dbReference>
<comment type="cofactor">
    <cofactor evidence="9">
        <name>Mg(2+)</name>
        <dbReference type="ChEBI" id="CHEBI:18420"/>
    </cofactor>
    <cofactor evidence="9">
        <name>Mn(2+)</name>
        <dbReference type="ChEBI" id="CHEBI:29035"/>
    </cofactor>
</comment>
<protein>
    <recommendedName>
        <fullName evidence="9">1-deoxy-D-xylulose 5-phosphate reductoisomerase</fullName>
        <shortName evidence="9">DXP reductoisomerase</shortName>
        <ecNumber evidence="9">1.1.1.267</ecNumber>
    </recommendedName>
    <alternativeName>
        <fullName evidence="9">1-deoxyxylulose-5-phosphate reductoisomerase</fullName>
    </alternativeName>
    <alternativeName>
        <fullName evidence="9">2-C-methyl-D-erythritol 4-phosphate synthase</fullName>
    </alternativeName>
</protein>
<dbReference type="RefSeq" id="WP_345355518.1">
    <property type="nucleotide sequence ID" value="NZ_BAABII010000001.1"/>
</dbReference>
<feature type="binding site" evidence="9">
    <location>
        <position position="225"/>
    </location>
    <ligand>
        <name>1-deoxy-D-xylulose 5-phosphate</name>
        <dbReference type="ChEBI" id="CHEBI:57792"/>
    </ligand>
</feature>
<feature type="binding site" evidence="9">
    <location>
        <position position="153"/>
    </location>
    <ligand>
        <name>1-deoxy-D-xylulose 5-phosphate</name>
        <dbReference type="ChEBI" id="CHEBI:57792"/>
    </ligand>
</feature>
<evidence type="ECO:0000256" key="4">
    <source>
        <dbReference type="ARBA" id="ARBA00022857"/>
    </source>
</evidence>
<name>A0ABV4CMC7_9PSEU</name>
<dbReference type="InterPro" id="IPR026877">
    <property type="entry name" value="DXPR_C"/>
</dbReference>
<dbReference type="GO" id="GO:0030604">
    <property type="term" value="F:1-deoxy-D-xylulose-5-phosphate reductoisomerase activity"/>
    <property type="evidence" value="ECO:0007669"/>
    <property type="project" value="UniProtKB-EC"/>
</dbReference>
<dbReference type="NCBIfam" id="TIGR00243">
    <property type="entry name" value="Dxr"/>
    <property type="match status" value="1"/>
</dbReference>
<dbReference type="EC" id="1.1.1.267" evidence="9"/>
<feature type="binding site" evidence="9">
    <location>
        <position position="154"/>
    </location>
    <ligand>
        <name>NADPH</name>
        <dbReference type="ChEBI" id="CHEBI:57783"/>
    </ligand>
</feature>
<comment type="pathway">
    <text evidence="1 9">Isoprenoid biosynthesis; isopentenyl diphosphate biosynthesis via DXP pathway; isopentenyl diphosphate from 1-deoxy-D-xylulose 5-phosphate: step 1/6.</text>
</comment>
<dbReference type="InterPro" id="IPR036169">
    <property type="entry name" value="DXPR_C_sf"/>
</dbReference>
<gene>
    <name evidence="9 13" type="primary">dxr</name>
    <name evidence="13" type="ORF">AB8O55_16245</name>
</gene>
<feature type="binding site" evidence="9">
    <location>
        <position position="244"/>
    </location>
    <ligand>
        <name>1-deoxy-D-xylulose 5-phosphate</name>
        <dbReference type="ChEBI" id="CHEBI:57792"/>
    </ligand>
</feature>
<evidence type="ECO:0000259" key="11">
    <source>
        <dbReference type="Pfam" id="PF08436"/>
    </source>
</evidence>